<comment type="caution">
    <text evidence="1">The sequence shown here is derived from an EMBL/GenBank/DDBJ whole genome shotgun (WGS) entry which is preliminary data.</text>
</comment>
<keyword evidence="1" id="KW-0328">Glycosyltransferase</keyword>
<dbReference type="Proteomes" id="UP001597468">
    <property type="component" value="Unassembled WGS sequence"/>
</dbReference>
<organism evidence="1 2">
    <name type="scientific">Salinimicrobium flavum</name>
    <dbReference type="NCBI Taxonomy" id="1737065"/>
    <lineage>
        <taxon>Bacteria</taxon>
        <taxon>Pseudomonadati</taxon>
        <taxon>Bacteroidota</taxon>
        <taxon>Flavobacteriia</taxon>
        <taxon>Flavobacteriales</taxon>
        <taxon>Flavobacteriaceae</taxon>
        <taxon>Salinimicrobium</taxon>
    </lineage>
</organism>
<dbReference type="EC" id="2.4.-.-" evidence="1"/>
<evidence type="ECO:0000313" key="2">
    <source>
        <dbReference type="Proteomes" id="UP001597468"/>
    </source>
</evidence>
<sequence>MCKPKVFIDPSVRIKYSSFYIRGLYDFFGKKNVKFSPKYFKQLERKTESHSYDHYMAFVVVTGKELKKYIIDFRDKRSVKKSAYDWCDRYAKINFSNLLTDKCFHDKIESIPPGFGINIWGKFEMAFYCVSNFIKCNFSPLVSTKAHLLDYYLQLKRPALEKYTSGIFHDEEKPYVFMIGTLWNHKNCMEETNLLRRKFVEVCKSMNIDFEGGFFSSSDHPQYKDFKSLIFTERYSPNAYVGKTKKSFLVFNTPAVHDCHGWKLGEYLAMGKAIISSPLSNQLPESMVHGQNIHFVSNEKELKESIPLLLSDKSYRRKLETGAKNYYLQYGCPKAIIKNLVKGKVTINKEGQRPFDR</sequence>
<keyword evidence="2" id="KW-1185">Reference proteome</keyword>
<dbReference type="RefSeq" id="WP_380753446.1">
    <property type="nucleotide sequence ID" value="NZ_JBHULT010000010.1"/>
</dbReference>
<protein>
    <submittedName>
        <fullName evidence="1">Glycosyltransferase</fullName>
        <ecNumber evidence="1">2.4.-.-</ecNumber>
    </submittedName>
</protein>
<reference evidence="2" key="1">
    <citation type="journal article" date="2019" name="Int. J. Syst. Evol. Microbiol.">
        <title>The Global Catalogue of Microorganisms (GCM) 10K type strain sequencing project: providing services to taxonomists for standard genome sequencing and annotation.</title>
        <authorList>
            <consortium name="The Broad Institute Genomics Platform"/>
            <consortium name="The Broad Institute Genome Sequencing Center for Infectious Disease"/>
            <person name="Wu L."/>
            <person name="Ma J."/>
        </authorList>
    </citation>
    <scope>NUCLEOTIDE SEQUENCE [LARGE SCALE GENOMIC DNA]</scope>
    <source>
        <strain evidence="2">KCTC 42585</strain>
    </source>
</reference>
<proteinExistence type="predicted"/>
<name>A0ABW5J1H7_9FLAO</name>
<dbReference type="EMBL" id="JBHULT010000010">
    <property type="protein sequence ID" value="MFD2518755.1"/>
    <property type="molecule type" value="Genomic_DNA"/>
</dbReference>
<keyword evidence="1" id="KW-0808">Transferase</keyword>
<dbReference type="Gene3D" id="3.40.50.2000">
    <property type="entry name" value="Glycogen Phosphorylase B"/>
    <property type="match status" value="1"/>
</dbReference>
<dbReference type="SUPFAM" id="SSF53756">
    <property type="entry name" value="UDP-Glycosyltransferase/glycogen phosphorylase"/>
    <property type="match status" value="1"/>
</dbReference>
<evidence type="ECO:0000313" key="1">
    <source>
        <dbReference type="EMBL" id="MFD2518755.1"/>
    </source>
</evidence>
<accession>A0ABW5J1H7</accession>
<dbReference type="GO" id="GO:0016757">
    <property type="term" value="F:glycosyltransferase activity"/>
    <property type="evidence" value="ECO:0007669"/>
    <property type="project" value="UniProtKB-KW"/>
</dbReference>
<gene>
    <name evidence="1" type="ORF">ACFSTG_12675</name>
</gene>